<comment type="caution">
    <text evidence="2">The sequence shown here is derived from an EMBL/GenBank/DDBJ whole genome shotgun (WGS) entry which is preliminary data.</text>
</comment>
<keyword evidence="3" id="KW-1185">Reference proteome</keyword>
<protein>
    <recommendedName>
        <fullName evidence="4">DUF4201 domain-containing protein</fullName>
    </recommendedName>
</protein>
<dbReference type="InterPro" id="IPR051885">
    <property type="entry name" value="CC_CF"/>
</dbReference>
<accession>A0ABD3QH82</accession>
<evidence type="ECO:0000313" key="3">
    <source>
        <dbReference type="Proteomes" id="UP001516023"/>
    </source>
</evidence>
<feature type="coiled-coil region" evidence="1">
    <location>
        <begin position="219"/>
        <end position="246"/>
    </location>
</feature>
<sequence>MVLESAQSPPLSLGHNADESSTLSVELLRIENRLLERYMQDKGVALPDWTSLLDNTDDIVKSVSTQIEVKLQIAIESLSKINDLLENKKEAAERLVSTMKVMLDETDLRIGDIQKDAYNFKRDVVDGGRCARNRDRYKAEKLTRYFDQKIYDQESCVDKLRLLNNTLVERKRRLESQLSLEDDVSFHFIDYQEMQIRQKENKNLSETKSAQVALYKIATEKAKQHILSLQSELEVLKSKAAANEKKLELREKFSSRLDEITQVKQVEVKALQDVLTGNETSDDIITTARHAQTNGLDIMRYITQKAEIHELQKKIKTTERKITIAKGNRKL</sequence>
<evidence type="ECO:0000256" key="1">
    <source>
        <dbReference type="SAM" id="Coils"/>
    </source>
</evidence>
<keyword evidence="1" id="KW-0175">Coiled coil</keyword>
<feature type="coiled-coil region" evidence="1">
    <location>
        <begin position="301"/>
        <end position="328"/>
    </location>
</feature>
<gene>
    <name evidence="2" type="ORF">HJC23_010481</name>
</gene>
<dbReference type="AlphaFoldDB" id="A0ABD3QH82"/>
<evidence type="ECO:0000313" key="2">
    <source>
        <dbReference type="EMBL" id="KAL3797355.1"/>
    </source>
</evidence>
<dbReference type="PANTHER" id="PTHR15654:SF2">
    <property type="entry name" value="COILED-COIL DOMAIN-CONTAINING PROTEIN 113"/>
    <property type="match status" value="1"/>
</dbReference>
<name>A0ABD3QH82_9STRA</name>
<dbReference type="EMBL" id="JABMIG020000055">
    <property type="protein sequence ID" value="KAL3797355.1"/>
    <property type="molecule type" value="Genomic_DNA"/>
</dbReference>
<dbReference type="PANTHER" id="PTHR15654">
    <property type="entry name" value="COILED-COIL DOMAIN-CONTAINING PROTEIN 113-RELATED"/>
    <property type="match status" value="1"/>
</dbReference>
<dbReference type="Proteomes" id="UP001516023">
    <property type="component" value="Unassembled WGS sequence"/>
</dbReference>
<reference evidence="2 3" key="1">
    <citation type="journal article" date="2020" name="G3 (Bethesda)">
        <title>Improved Reference Genome for Cyclotella cryptica CCMP332, a Model for Cell Wall Morphogenesis, Salinity Adaptation, and Lipid Production in Diatoms (Bacillariophyta).</title>
        <authorList>
            <person name="Roberts W.R."/>
            <person name="Downey K.M."/>
            <person name="Ruck E.C."/>
            <person name="Traller J.C."/>
            <person name="Alverson A.J."/>
        </authorList>
    </citation>
    <scope>NUCLEOTIDE SEQUENCE [LARGE SCALE GENOMIC DNA]</scope>
    <source>
        <strain evidence="2 3">CCMP332</strain>
    </source>
</reference>
<evidence type="ECO:0008006" key="4">
    <source>
        <dbReference type="Google" id="ProtNLM"/>
    </source>
</evidence>
<proteinExistence type="predicted"/>
<organism evidence="2 3">
    <name type="scientific">Cyclotella cryptica</name>
    <dbReference type="NCBI Taxonomy" id="29204"/>
    <lineage>
        <taxon>Eukaryota</taxon>
        <taxon>Sar</taxon>
        <taxon>Stramenopiles</taxon>
        <taxon>Ochrophyta</taxon>
        <taxon>Bacillariophyta</taxon>
        <taxon>Coscinodiscophyceae</taxon>
        <taxon>Thalassiosirophycidae</taxon>
        <taxon>Stephanodiscales</taxon>
        <taxon>Stephanodiscaceae</taxon>
        <taxon>Cyclotella</taxon>
    </lineage>
</organism>